<protein>
    <submittedName>
        <fullName evidence="4">Retrovirus-related Pol polyprotein from transposon RE1 (Retro element 1) (AtRE1)</fullName>
    </submittedName>
</protein>
<dbReference type="EMBL" id="CAMXCT010003624">
    <property type="protein sequence ID" value="CAI4005413.1"/>
    <property type="molecule type" value="Genomic_DNA"/>
</dbReference>
<feature type="compositionally biased region" description="Pro residues" evidence="1">
    <location>
        <begin position="741"/>
        <end position="752"/>
    </location>
</feature>
<evidence type="ECO:0000256" key="1">
    <source>
        <dbReference type="SAM" id="MobiDB-lite"/>
    </source>
</evidence>
<evidence type="ECO:0000313" key="2">
    <source>
        <dbReference type="EMBL" id="CAI4005413.1"/>
    </source>
</evidence>
<dbReference type="Proteomes" id="UP001152797">
    <property type="component" value="Unassembled WGS sequence"/>
</dbReference>
<evidence type="ECO:0000313" key="3">
    <source>
        <dbReference type="EMBL" id="CAL1158788.1"/>
    </source>
</evidence>
<evidence type="ECO:0000313" key="4">
    <source>
        <dbReference type="EMBL" id="CAL4792725.1"/>
    </source>
</evidence>
<sequence length="769" mass="85410">MGIDAAMLKTDPSIWILKTKDEQGRVTVHGAVGAHVDDFLLIGGQHDPLWQTFLQNFHESLRWSPWEVGPFTHCGVLLEQDAHGHWHLTQEEFCKGLSQVEEDGKTKDLTPNEQHQCRAVLGAAQWRCYQTAPQHCAKLSHLQSMIARGDRTTLKDINKFVREIYHQANTKISVFNLHASEDDEIVLLGWSDAALANRVDLTSTGGYIIGFAHKKMLEKGEAGPISLVSWSTHKLKRICRSSLGAEAQALAECEAEMFLIRVLWQELLGKEVNLQAPEQTAKQTPAAVVIDAKALYDMLMQKDIPHLGARDKHTALEVLGLSQHLEEQETTVRWCNSDQQLSDGMTKIGAAEKILKYLEGGQRWSIVYDQTFTSAKRVRAAKTAEDFSLYSDPSWTDILWQTAGHVRFSGKGIHSSQPQHVIPRSHATGSHPLSNEYHISQMRKQQELEVKISERCGFMMQEVLESMIPHVVERLLERLAQCLDFSELRDQLIDSFSASTDMLPVVEERSEVVLALLQEDRVVKNRMSTDFTRIASSIDTLVAHSSWQVPLMERLEAMQRAVESMSIVVQRSTSLNGTADATLNGSCGSTMPRPEDMMRKNPLGQGRDKQRTSSGEGLQGLQAALQRAEQQRSRPPSGHSDRAPPPAPMRPTRTAVNGRGNDPSWYTSMSRPAAETGTTNGRAPRAPSSTSPSSDSPVNKPAPALAPRGSFARAPSPGKDWPWQPKPPLVDEEVHPEPATAVPPLPTQPPRSRPSDFFSARKSEADTRG</sequence>
<dbReference type="EMBL" id="CAMXCT020003624">
    <property type="protein sequence ID" value="CAL1158788.1"/>
    <property type="molecule type" value="Genomic_DNA"/>
</dbReference>
<keyword evidence="5" id="KW-1185">Reference proteome</keyword>
<reference evidence="3" key="2">
    <citation type="submission" date="2024-04" db="EMBL/GenBank/DDBJ databases">
        <authorList>
            <person name="Chen Y."/>
            <person name="Shah S."/>
            <person name="Dougan E. K."/>
            <person name="Thang M."/>
            <person name="Chan C."/>
        </authorList>
    </citation>
    <scope>NUCLEOTIDE SEQUENCE [LARGE SCALE GENOMIC DNA]</scope>
</reference>
<feature type="compositionally biased region" description="Low complexity" evidence="1">
    <location>
        <begin position="687"/>
        <end position="697"/>
    </location>
</feature>
<comment type="caution">
    <text evidence="2">The sequence shown here is derived from an EMBL/GenBank/DDBJ whole genome shotgun (WGS) entry which is preliminary data.</text>
</comment>
<dbReference type="EMBL" id="CAMXCT030003624">
    <property type="protein sequence ID" value="CAL4792725.1"/>
    <property type="molecule type" value="Genomic_DNA"/>
</dbReference>
<proteinExistence type="predicted"/>
<feature type="region of interest" description="Disordered" evidence="1">
    <location>
        <begin position="577"/>
        <end position="769"/>
    </location>
</feature>
<name>A0A9P1GCL5_9DINO</name>
<accession>A0A9P1GCL5</accession>
<organism evidence="2">
    <name type="scientific">Cladocopium goreaui</name>
    <dbReference type="NCBI Taxonomy" id="2562237"/>
    <lineage>
        <taxon>Eukaryota</taxon>
        <taxon>Sar</taxon>
        <taxon>Alveolata</taxon>
        <taxon>Dinophyceae</taxon>
        <taxon>Suessiales</taxon>
        <taxon>Symbiodiniaceae</taxon>
        <taxon>Cladocopium</taxon>
    </lineage>
</organism>
<feature type="compositionally biased region" description="Polar residues" evidence="1">
    <location>
        <begin position="664"/>
        <end position="681"/>
    </location>
</feature>
<evidence type="ECO:0000313" key="5">
    <source>
        <dbReference type="Proteomes" id="UP001152797"/>
    </source>
</evidence>
<dbReference type="AlphaFoldDB" id="A0A9P1GCL5"/>
<feature type="compositionally biased region" description="Polar residues" evidence="1">
    <location>
        <begin position="577"/>
        <end position="589"/>
    </location>
</feature>
<feature type="compositionally biased region" description="Low complexity" evidence="1">
    <location>
        <begin position="614"/>
        <end position="628"/>
    </location>
</feature>
<gene>
    <name evidence="2" type="ORF">C1SCF055_LOCUS31134</name>
</gene>
<reference evidence="2" key="1">
    <citation type="submission" date="2022-10" db="EMBL/GenBank/DDBJ databases">
        <authorList>
            <person name="Chen Y."/>
            <person name="Dougan E. K."/>
            <person name="Chan C."/>
            <person name="Rhodes N."/>
            <person name="Thang M."/>
        </authorList>
    </citation>
    <scope>NUCLEOTIDE SEQUENCE</scope>
</reference>
<feature type="compositionally biased region" description="Basic and acidic residues" evidence="1">
    <location>
        <begin position="759"/>
        <end position="769"/>
    </location>
</feature>
<dbReference type="OrthoDB" id="445593at2759"/>